<evidence type="ECO:0000313" key="2">
    <source>
        <dbReference type="EMBL" id="KIO20501.1"/>
    </source>
</evidence>
<proteinExistence type="predicted"/>
<name>A0A0C3Q8B2_9AGAM</name>
<organism evidence="2 3">
    <name type="scientific">Tulasnella calospora MUT 4182</name>
    <dbReference type="NCBI Taxonomy" id="1051891"/>
    <lineage>
        <taxon>Eukaryota</taxon>
        <taxon>Fungi</taxon>
        <taxon>Dikarya</taxon>
        <taxon>Basidiomycota</taxon>
        <taxon>Agaricomycotina</taxon>
        <taxon>Agaricomycetes</taxon>
        <taxon>Cantharellales</taxon>
        <taxon>Tulasnellaceae</taxon>
        <taxon>Tulasnella</taxon>
    </lineage>
</organism>
<reference evidence="2 3" key="1">
    <citation type="submission" date="2014-04" db="EMBL/GenBank/DDBJ databases">
        <authorList>
            <consortium name="DOE Joint Genome Institute"/>
            <person name="Kuo A."/>
            <person name="Girlanda M."/>
            <person name="Perotto S."/>
            <person name="Kohler A."/>
            <person name="Nagy L.G."/>
            <person name="Floudas D."/>
            <person name="Copeland A."/>
            <person name="Barry K.W."/>
            <person name="Cichocki N."/>
            <person name="Veneault-Fourrey C."/>
            <person name="LaButti K."/>
            <person name="Lindquist E.A."/>
            <person name="Lipzen A."/>
            <person name="Lundell T."/>
            <person name="Morin E."/>
            <person name="Murat C."/>
            <person name="Sun H."/>
            <person name="Tunlid A."/>
            <person name="Henrissat B."/>
            <person name="Grigoriev I.V."/>
            <person name="Hibbett D.S."/>
            <person name="Martin F."/>
            <person name="Nordberg H.P."/>
            <person name="Cantor M.N."/>
            <person name="Hua S.X."/>
        </authorList>
    </citation>
    <scope>NUCLEOTIDE SEQUENCE [LARGE SCALE GENOMIC DNA]</scope>
    <source>
        <strain evidence="2 3">MUT 4182</strain>
    </source>
</reference>
<feature type="coiled-coil region" evidence="1">
    <location>
        <begin position="39"/>
        <end position="81"/>
    </location>
</feature>
<keyword evidence="1" id="KW-0175">Coiled coil</keyword>
<dbReference type="EMBL" id="KN823172">
    <property type="protein sequence ID" value="KIO20501.1"/>
    <property type="molecule type" value="Genomic_DNA"/>
</dbReference>
<reference evidence="3" key="2">
    <citation type="submission" date="2015-01" db="EMBL/GenBank/DDBJ databases">
        <title>Evolutionary Origins and Diversification of the Mycorrhizal Mutualists.</title>
        <authorList>
            <consortium name="DOE Joint Genome Institute"/>
            <consortium name="Mycorrhizal Genomics Consortium"/>
            <person name="Kohler A."/>
            <person name="Kuo A."/>
            <person name="Nagy L.G."/>
            <person name="Floudas D."/>
            <person name="Copeland A."/>
            <person name="Barry K.W."/>
            <person name="Cichocki N."/>
            <person name="Veneault-Fourrey C."/>
            <person name="LaButti K."/>
            <person name="Lindquist E.A."/>
            <person name="Lipzen A."/>
            <person name="Lundell T."/>
            <person name="Morin E."/>
            <person name="Murat C."/>
            <person name="Riley R."/>
            <person name="Ohm R."/>
            <person name="Sun H."/>
            <person name="Tunlid A."/>
            <person name="Henrissat B."/>
            <person name="Grigoriev I.V."/>
            <person name="Hibbett D.S."/>
            <person name="Martin F."/>
        </authorList>
    </citation>
    <scope>NUCLEOTIDE SEQUENCE [LARGE SCALE GENOMIC DNA]</scope>
    <source>
        <strain evidence="3">MUT 4182</strain>
    </source>
</reference>
<protein>
    <submittedName>
        <fullName evidence="2">Uncharacterized protein</fullName>
    </submittedName>
</protein>
<dbReference type="Proteomes" id="UP000054248">
    <property type="component" value="Unassembled WGS sequence"/>
</dbReference>
<evidence type="ECO:0000313" key="3">
    <source>
        <dbReference type="Proteomes" id="UP000054248"/>
    </source>
</evidence>
<keyword evidence="3" id="KW-1185">Reference proteome</keyword>
<evidence type="ECO:0000256" key="1">
    <source>
        <dbReference type="SAM" id="Coils"/>
    </source>
</evidence>
<dbReference type="HOGENOM" id="CLU_2225133_0_0_1"/>
<dbReference type="AlphaFoldDB" id="A0A0C3Q8B2"/>
<accession>A0A0C3Q8B2</accession>
<gene>
    <name evidence="2" type="ORF">M407DRAFT_29868</name>
</gene>
<sequence>MTRTPDNADAVHFSFAEPVMTLLTEQEAKEFQESSQKKFDELEKNIAKEASKTRNANRELMSMWKVQLDKYTKQLDALRNHGERTAETLNAYAFRSVAIRFVDFVP</sequence>